<reference evidence="2 3" key="1">
    <citation type="submission" date="2024-04" db="EMBL/GenBank/DDBJ databases">
        <title>Phyllosticta paracitricarpa is synonymous to the EU quarantine fungus P. citricarpa based on phylogenomic analyses.</title>
        <authorList>
            <consortium name="Lawrence Berkeley National Laboratory"/>
            <person name="Van ingen-buijs V.A."/>
            <person name="Van westerhoven A.C."/>
            <person name="Haridas S."/>
            <person name="Skiadas P."/>
            <person name="Martin F."/>
            <person name="Groenewald J.Z."/>
            <person name="Crous P.W."/>
            <person name="Seidl M.F."/>
        </authorList>
    </citation>
    <scope>NUCLEOTIDE SEQUENCE [LARGE SCALE GENOMIC DNA]</scope>
    <source>
        <strain evidence="2 3">CPC 17464</strain>
    </source>
</reference>
<comment type="caution">
    <text evidence="2">The sequence shown here is derived from an EMBL/GenBank/DDBJ whole genome shotgun (WGS) entry which is preliminary data.</text>
</comment>
<sequence length="152" mass="16513">MTIKKSKAARLAWGIAGSCGAARLARLAPWMDARYRYISSGHSCARPRRRPRGCASLPFKNSSSMCPNHHRRHVLGLPLPPPHPKVERPNFRSTTPANFTRDGKMARWREYGNGGIGEMAGIQNELASGDAQEDAGAIDGIGCGGFSSQILR</sequence>
<accession>A0ABR1LY37</accession>
<organism evidence="2 3">
    <name type="scientific">Phyllosticta citribraziliensis</name>
    <dbReference type="NCBI Taxonomy" id="989973"/>
    <lineage>
        <taxon>Eukaryota</taxon>
        <taxon>Fungi</taxon>
        <taxon>Dikarya</taxon>
        <taxon>Ascomycota</taxon>
        <taxon>Pezizomycotina</taxon>
        <taxon>Dothideomycetes</taxon>
        <taxon>Dothideomycetes incertae sedis</taxon>
        <taxon>Botryosphaeriales</taxon>
        <taxon>Phyllostictaceae</taxon>
        <taxon>Phyllosticta</taxon>
    </lineage>
</organism>
<dbReference type="EMBL" id="JBBPEH010000004">
    <property type="protein sequence ID" value="KAK7540071.1"/>
    <property type="molecule type" value="Genomic_DNA"/>
</dbReference>
<proteinExistence type="predicted"/>
<evidence type="ECO:0000256" key="1">
    <source>
        <dbReference type="SAM" id="MobiDB-lite"/>
    </source>
</evidence>
<dbReference type="GeneID" id="92032792"/>
<keyword evidence="3" id="KW-1185">Reference proteome</keyword>
<evidence type="ECO:0000313" key="3">
    <source>
        <dbReference type="Proteomes" id="UP001360953"/>
    </source>
</evidence>
<protein>
    <submittedName>
        <fullName evidence="2">Uncharacterized protein</fullName>
    </submittedName>
</protein>
<name>A0ABR1LY37_9PEZI</name>
<evidence type="ECO:0000313" key="2">
    <source>
        <dbReference type="EMBL" id="KAK7540071.1"/>
    </source>
</evidence>
<dbReference type="Proteomes" id="UP001360953">
    <property type="component" value="Unassembled WGS sequence"/>
</dbReference>
<dbReference type="RefSeq" id="XP_066657342.1">
    <property type="nucleotide sequence ID" value="XM_066799886.1"/>
</dbReference>
<feature type="region of interest" description="Disordered" evidence="1">
    <location>
        <begin position="77"/>
        <end position="99"/>
    </location>
</feature>
<gene>
    <name evidence="2" type="ORF">J3D65DRAFT_620672</name>
</gene>